<evidence type="ECO:0000259" key="1">
    <source>
        <dbReference type="Pfam" id="PF13340"/>
    </source>
</evidence>
<dbReference type="InterPro" id="IPR025161">
    <property type="entry name" value="IS402-like_dom"/>
</dbReference>
<reference evidence="2" key="1">
    <citation type="submission" date="2020-02" db="EMBL/GenBank/DDBJ databases">
        <authorList>
            <person name="Meier V. D."/>
        </authorList>
    </citation>
    <scope>NUCLEOTIDE SEQUENCE</scope>
    <source>
        <strain evidence="2">AVDCRST_MAG25</strain>
    </source>
</reference>
<dbReference type="Pfam" id="PF13340">
    <property type="entry name" value="DUF4096"/>
    <property type="match status" value="1"/>
</dbReference>
<dbReference type="EMBL" id="CADCVI010000093">
    <property type="protein sequence ID" value="CAA9466235.1"/>
    <property type="molecule type" value="Genomic_DNA"/>
</dbReference>
<gene>
    <name evidence="2" type="ORF">AVDCRST_MAG25-1553</name>
</gene>
<evidence type="ECO:0000313" key="2">
    <source>
        <dbReference type="EMBL" id="CAA9466235.1"/>
    </source>
</evidence>
<feature type="domain" description="Insertion element IS402-like" evidence="1">
    <location>
        <begin position="1"/>
        <end position="33"/>
    </location>
</feature>
<name>A0A6J4RFM2_9ACTN</name>
<protein>
    <recommendedName>
        <fullName evidence="1">Insertion element IS402-like domain-containing protein</fullName>
    </recommendedName>
</protein>
<accession>A0A6J4RFM2</accession>
<sequence>MLDAVFYAVSGGCTWRMMPHDFPPWGTVYSWFR</sequence>
<organism evidence="2">
    <name type="scientific">uncultured Rubrobacteraceae bacterium</name>
    <dbReference type="NCBI Taxonomy" id="349277"/>
    <lineage>
        <taxon>Bacteria</taxon>
        <taxon>Bacillati</taxon>
        <taxon>Actinomycetota</taxon>
        <taxon>Rubrobacteria</taxon>
        <taxon>Rubrobacterales</taxon>
        <taxon>Rubrobacteraceae</taxon>
        <taxon>environmental samples</taxon>
    </lineage>
</organism>
<dbReference type="AlphaFoldDB" id="A0A6J4RFM2"/>
<proteinExistence type="predicted"/>